<dbReference type="AlphaFoldDB" id="A0AAV1Y4H2"/>
<dbReference type="Gene3D" id="3.30.730.10">
    <property type="entry name" value="AP2/ERF domain"/>
    <property type="match status" value="1"/>
</dbReference>
<dbReference type="InterPro" id="IPR036955">
    <property type="entry name" value="AP2/ERF_dom_sf"/>
</dbReference>
<dbReference type="GO" id="GO:0009873">
    <property type="term" value="P:ethylene-activated signaling pathway"/>
    <property type="evidence" value="ECO:0007669"/>
    <property type="project" value="InterPro"/>
</dbReference>
<dbReference type="EMBL" id="CAXHTB010000021">
    <property type="protein sequence ID" value="CAL0328563.1"/>
    <property type="molecule type" value="Genomic_DNA"/>
</dbReference>
<dbReference type="Proteomes" id="UP001497480">
    <property type="component" value="Unassembled WGS sequence"/>
</dbReference>
<keyword evidence="3" id="KW-0238">DNA-binding</keyword>
<evidence type="ECO:0000256" key="3">
    <source>
        <dbReference type="ARBA" id="ARBA00023125"/>
    </source>
</evidence>
<keyword evidence="5" id="KW-0539">Nucleus</keyword>
<keyword evidence="2" id="KW-0805">Transcription regulation</keyword>
<dbReference type="Pfam" id="PF00847">
    <property type="entry name" value="AP2"/>
    <property type="match status" value="1"/>
</dbReference>
<dbReference type="GO" id="GO:0003677">
    <property type="term" value="F:DNA binding"/>
    <property type="evidence" value="ECO:0007669"/>
    <property type="project" value="UniProtKB-KW"/>
</dbReference>
<evidence type="ECO:0000259" key="8">
    <source>
        <dbReference type="PROSITE" id="PS51032"/>
    </source>
</evidence>
<comment type="caution">
    <text evidence="9">The sequence shown here is derived from an EMBL/GenBank/DDBJ whole genome shotgun (WGS) entry which is preliminary data.</text>
</comment>
<evidence type="ECO:0000256" key="1">
    <source>
        <dbReference type="ARBA" id="ARBA00004123"/>
    </source>
</evidence>
<evidence type="ECO:0000256" key="4">
    <source>
        <dbReference type="ARBA" id="ARBA00023163"/>
    </source>
</evidence>
<comment type="similarity">
    <text evidence="6">Belongs to the AP2/ERF transcription factor family. ERF subfamily.</text>
</comment>
<name>A0AAV1Y4H2_LUPLU</name>
<evidence type="ECO:0000313" key="10">
    <source>
        <dbReference type="Proteomes" id="UP001497480"/>
    </source>
</evidence>
<accession>A0AAV1Y4H2</accession>
<evidence type="ECO:0000313" key="9">
    <source>
        <dbReference type="EMBL" id="CAL0328563.1"/>
    </source>
</evidence>
<dbReference type="PROSITE" id="PS51032">
    <property type="entry name" value="AP2_ERF"/>
    <property type="match status" value="1"/>
</dbReference>
<feature type="domain" description="AP2/ERF" evidence="8">
    <location>
        <begin position="187"/>
        <end position="244"/>
    </location>
</feature>
<dbReference type="SUPFAM" id="SSF54171">
    <property type="entry name" value="DNA-binding domain"/>
    <property type="match status" value="1"/>
</dbReference>
<evidence type="ECO:0000256" key="5">
    <source>
        <dbReference type="ARBA" id="ARBA00023242"/>
    </source>
</evidence>
<dbReference type="GO" id="GO:0003700">
    <property type="term" value="F:DNA-binding transcription factor activity"/>
    <property type="evidence" value="ECO:0007669"/>
    <property type="project" value="InterPro"/>
</dbReference>
<dbReference type="InterPro" id="IPR016177">
    <property type="entry name" value="DNA-bd_dom_sf"/>
</dbReference>
<dbReference type="PANTHER" id="PTHR31190">
    <property type="entry name" value="DNA-BINDING DOMAIN"/>
    <property type="match status" value="1"/>
</dbReference>
<proteinExistence type="inferred from homology"/>
<organism evidence="9 10">
    <name type="scientific">Lupinus luteus</name>
    <name type="common">European yellow lupine</name>
    <dbReference type="NCBI Taxonomy" id="3873"/>
    <lineage>
        <taxon>Eukaryota</taxon>
        <taxon>Viridiplantae</taxon>
        <taxon>Streptophyta</taxon>
        <taxon>Embryophyta</taxon>
        <taxon>Tracheophyta</taxon>
        <taxon>Spermatophyta</taxon>
        <taxon>Magnoliopsida</taxon>
        <taxon>eudicotyledons</taxon>
        <taxon>Gunneridae</taxon>
        <taxon>Pentapetalae</taxon>
        <taxon>rosids</taxon>
        <taxon>fabids</taxon>
        <taxon>Fabales</taxon>
        <taxon>Fabaceae</taxon>
        <taxon>Papilionoideae</taxon>
        <taxon>50 kb inversion clade</taxon>
        <taxon>genistoids sensu lato</taxon>
        <taxon>core genistoids</taxon>
        <taxon>Genisteae</taxon>
        <taxon>Lupinus</taxon>
    </lineage>
</organism>
<comment type="subcellular location">
    <subcellularLocation>
        <location evidence="1">Nucleus</location>
    </subcellularLocation>
</comment>
<protein>
    <recommendedName>
        <fullName evidence="8">AP2/ERF domain-containing protein</fullName>
    </recommendedName>
</protein>
<dbReference type="InterPro" id="IPR044808">
    <property type="entry name" value="ERF_plant"/>
</dbReference>
<dbReference type="InterPro" id="IPR001471">
    <property type="entry name" value="AP2/ERF_dom"/>
</dbReference>
<evidence type="ECO:0000256" key="2">
    <source>
        <dbReference type="ARBA" id="ARBA00023015"/>
    </source>
</evidence>
<dbReference type="PANTHER" id="PTHR31190:SF421">
    <property type="entry name" value="ETHYLENE-RESPONSIVE TRANSCRIPTION FACTOR ERF110"/>
    <property type="match status" value="1"/>
</dbReference>
<dbReference type="FunFam" id="3.30.730.10:FF:000001">
    <property type="entry name" value="Ethylene-responsive transcription factor 2"/>
    <property type="match status" value="1"/>
</dbReference>
<feature type="region of interest" description="Disordered" evidence="7">
    <location>
        <begin position="373"/>
        <end position="411"/>
    </location>
</feature>
<sequence>MCLQTVAHQSSSGKFIRFTGGGGVGGDGDDGGSSTTSESLGLNQVMEQGEVAIQGFSVASGYSREREYTEMVSALAHVMSGSGQRRSEWVHIHGSGASSSPPSTLSSGSALVSGSWVGHKREREEESSGSYQLLQEAVPRNFRTIGDFKIPLTHAESLSEEAATTIITTTAAATLPSETASNEEKRRYRGVRQRPWGKWAAEIRDPHKAARVWLGTFDTAEAAARAYDEAALRFRGNKAKLNFPENVRALQPPLHTFPATTVTRPQLQPRLMQQQQQEPLVQGSSNLIKDYWEYSQLLQSSANIQHQQLQLQNQPSSLLQQWYYTSQLAALQSSSLLSSLPSLSSSTMSANASFSPSSQFSSASFPLYSSQQMGYFRPPGNQTQGGSGRGTGLEYPSSTWSDTHGYLPPPS</sequence>
<evidence type="ECO:0000256" key="7">
    <source>
        <dbReference type="SAM" id="MobiDB-lite"/>
    </source>
</evidence>
<keyword evidence="10" id="KW-1185">Reference proteome</keyword>
<dbReference type="GO" id="GO:0005634">
    <property type="term" value="C:nucleus"/>
    <property type="evidence" value="ECO:0007669"/>
    <property type="project" value="UniProtKB-SubCell"/>
</dbReference>
<evidence type="ECO:0000256" key="6">
    <source>
        <dbReference type="ARBA" id="ARBA00024343"/>
    </source>
</evidence>
<dbReference type="CDD" id="cd00018">
    <property type="entry name" value="AP2"/>
    <property type="match status" value="1"/>
</dbReference>
<dbReference type="PRINTS" id="PR00367">
    <property type="entry name" value="ETHRSPELEMNT"/>
</dbReference>
<dbReference type="SMART" id="SM00380">
    <property type="entry name" value="AP2"/>
    <property type="match status" value="1"/>
</dbReference>
<keyword evidence="4" id="KW-0804">Transcription</keyword>
<reference evidence="9 10" key="1">
    <citation type="submission" date="2024-03" db="EMBL/GenBank/DDBJ databases">
        <authorList>
            <person name="Martinez-Hernandez J."/>
        </authorList>
    </citation>
    <scope>NUCLEOTIDE SEQUENCE [LARGE SCALE GENOMIC DNA]</scope>
</reference>
<gene>
    <name evidence="9" type="ORF">LLUT_LOCUS29623</name>
</gene>